<gene>
    <name evidence="2" type="ORF">MNBD_IGNAVI01-3200</name>
</gene>
<dbReference type="AlphaFoldDB" id="A0A3B1CA89"/>
<dbReference type="InterPro" id="IPR001650">
    <property type="entry name" value="Helicase_C-like"/>
</dbReference>
<dbReference type="GO" id="GO:0006281">
    <property type="term" value="P:DNA repair"/>
    <property type="evidence" value="ECO:0007669"/>
    <property type="project" value="TreeGrafter"/>
</dbReference>
<proteinExistence type="predicted"/>
<evidence type="ECO:0000259" key="1">
    <source>
        <dbReference type="PROSITE" id="PS51194"/>
    </source>
</evidence>
<feature type="non-terminal residue" evidence="2">
    <location>
        <position position="1"/>
    </location>
</feature>
<dbReference type="PANTHER" id="PTHR13710:SF150">
    <property type="entry name" value="ATP-DEPENDENT DNA HELICASE RECQ"/>
    <property type="match status" value="1"/>
</dbReference>
<name>A0A3B1CA89_9ZZZZ</name>
<dbReference type="InterPro" id="IPR032284">
    <property type="entry name" value="RecQ_Zn-bd"/>
</dbReference>
<dbReference type="PROSITE" id="PS51194">
    <property type="entry name" value="HELICASE_CTER"/>
    <property type="match status" value="1"/>
</dbReference>
<dbReference type="InterPro" id="IPR036388">
    <property type="entry name" value="WH-like_DNA-bd_sf"/>
</dbReference>
<dbReference type="GO" id="GO:0005737">
    <property type="term" value="C:cytoplasm"/>
    <property type="evidence" value="ECO:0007669"/>
    <property type="project" value="TreeGrafter"/>
</dbReference>
<dbReference type="InterPro" id="IPR027417">
    <property type="entry name" value="P-loop_NTPase"/>
</dbReference>
<dbReference type="SUPFAM" id="SSF52540">
    <property type="entry name" value="P-loop containing nucleoside triphosphate hydrolases"/>
    <property type="match status" value="1"/>
</dbReference>
<keyword evidence="2" id="KW-0347">Helicase</keyword>
<keyword evidence="2" id="KW-0067">ATP-binding</keyword>
<organism evidence="2">
    <name type="scientific">hydrothermal vent metagenome</name>
    <dbReference type="NCBI Taxonomy" id="652676"/>
    <lineage>
        <taxon>unclassified sequences</taxon>
        <taxon>metagenomes</taxon>
        <taxon>ecological metagenomes</taxon>
    </lineage>
</organism>
<dbReference type="Gene3D" id="1.10.10.10">
    <property type="entry name" value="Winged helix-like DNA-binding domain superfamily/Winged helix DNA-binding domain"/>
    <property type="match status" value="1"/>
</dbReference>
<dbReference type="PANTHER" id="PTHR13710">
    <property type="entry name" value="DNA HELICASE RECQ FAMILY MEMBER"/>
    <property type="match status" value="1"/>
</dbReference>
<accession>A0A3B1CA89</accession>
<reference evidence="2" key="1">
    <citation type="submission" date="2018-06" db="EMBL/GenBank/DDBJ databases">
        <authorList>
            <person name="Zhirakovskaya E."/>
        </authorList>
    </citation>
    <scope>NUCLEOTIDE SEQUENCE</scope>
</reference>
<dbReference type="EMBL" id="UOGD01000178">
    <property type="protein sequence ID" value="VAX20818.1"/>
    <property type="molecule type" value="Genomic_DNA"/>
</dbReference>
<keyword evidence="2" id="KW-0378">Hydrolase</keyword>
<dbReference type="Pfam" id="PF16124">
    <property type="entry name" value="RecQ_Zn_bind"/>
    <property type="match status" value="1"/>
</dbReference>
<sequence length="194" mass="22483">FGMGIDKSDIRLIIHAEIPSSIESYYQEIGRAGRDGKPSLCLLLYDQSDLYTQMEFIKWANPSAEYYERVYNILRKDLDKANSMGIEYLREEMSFKDRNDFRIETVLSMLDRYGVTEGNLENGRLKLVKPLHPNLMNDERLEAKLMNDNKKLLAMVNYFKEEKCRRVNISDYFGFPGEKPCGNCDCCSSNGTLI</sequence>
<keyword evidence="2" id="KW-0547">Nucleotide-binding</keyword>
<protein>
    <submittedName>
        <fullName evidence="2">ATP-dependent DNA helicase RecQ</fullName>
    </submittedName>
</protein>
<dbReference type="GO" id="GO:0043138">
    <property type="term" value="F:3'-5' DNA helicase activity"/>
    <property type="evidence" value="ECO:0007669"/>
    <property type="project" value="TreeGrafter"/>
</dbReference>
<dbReference type="Pfam" id="PF00271">
    <property type="entry name" value="Helicase_C"/>
    <property type="match status" value="1"/>
</dbReference>
<dbReference type="Gene3D" id="3.40.50.300">
    <property type="entry name" value="P-loop containing nucleotide triphosphate hydrolases"/>
    <property type="match status" value="1"/>
</dbReference>
<feature type="domain" description="Helicase C-terminal" evidence="1">
    <location>
        <begin position="1"/>
        <end position="75"/>
    </location>
</feature>
<dbReference type="GO" id="GO:0009378">
    <property type="term" value="F:four-way junction helicase activity"/>
    <property type="evidence" value="ECO:0007669"/>
    <property type="project" value="TreeGrafter"/>
</dbReference>
<dbReference type="GO" id="GO:0005694">
    <property type="term" value="C:chromosome"/>
    <property type="evidence" value="ECO:0007669"/>
    <property type="project" value="TreeGrafter"/>
</dbReference>
<dbReference type="GO" id="GO:0006310">
    <property type="term" value="P:DNA recombination"/>
    <property type="evidence" value="ECO:0007669"/>
    <property type="project" value="TreeGrafter"/>
</dbReference>
<evidence type="ECO:0000313" key="2">
    <source>
        <dbReference type="EMBL" id="VAX20818.1"/>
    </source>
</evidence>